<evidence type="ECO:0000313" key="6">
    <source>
        <dbReference type="Proteomes" id="UP001499863"/>
    </source>
</evidence>
<keyword evidence="6" id="KW-1185">Reference proteome</keyword>
<sequence>MADSGLLAHQRQAMIAEMVRRSGAVRVAELVEQLGVSDMTVRRDLDALERSGVVKKVHGGAVAASGTAIDEPGFEAKSVLESAAKAAVAEAAATLVEPGSVVAVAAGTTAYAVAARLLHVPRLTVVTNSLPVAELIRSTGDEPTAGAPTLLLTGGSPTPSAALVGPLADQAVRSLHVDLLILGAHGVCEKAGLTTPNLAEAQTNRALIASARRVAVVADHTKWGVVALSGFAALDEVDVFVTDSGLGAEARTVLAETVGELVVAPVPTD</sequence>
<dbReference type="SMART" id="SM01134">
    <property type="entry name" value="DeoRC"/>
    <property type="match status" value="1"/>
</dbReference>
<dbReference type="InterPro" id="IPR036388">
    <property type="entry name" value="WH-like_DNA-bd_sf"/>
</dbReference>
<comment type="caution">
    <text evidence="5">The sequence shown here is derived from an EMBL/GenBank/DDBJ whole genome shotgun (WGS) entry which is preliminary data.</text>
</comment>
<dbReference type="SUPFAM" id="SSF100950">
    <property type="entry name" value="NagB/RpiA/CoA transferase-like"/>
    <property type="match status" value="1"/>
</dbReference>
<evidence type="ECO:0000256" key="2">
    <source>
        <dbReference type="ARBA" id="ARBA00023125"/>
    </source>
</evidence>
<dbReference type="InterPro" id="IPR014036">
    <property type="entry name" value="DeoR-like_C"/>
</dbReference>
<dbReference type="SMART" id="SM00420">
    <property type="entry name" value="HTH_DEOR"/>
    <property type="match status" value="1"/>
</dbReference>
<reference evidence="5 6" key="1">
    <citation type="journal article" date="2019" name="Int. J. Syst. Evol. Microbiol.">
        <title>The Global Catalogue of Microorganisms (GCM) 10K type strain sequencing project: providing services to taxonomists for standard genome sequencing and annotation.</title>
        <authorList>
            <consortium name="The Broad Institute Genomics Platform"/>
            <consortium name="The Broad Institute Genome Sequencing Center for Infectious Disease"/>
            <person name="Wu L."/>
            <person name="Ma J."/>
        </authorList>
    </citation>
    <scope>NUCLEOTIDE SEQUENCE [LARGE SCALE GENOMIC DNA]</scope>
    <source>
        <strain evidence="5 6">JCM 12393</strain>
    </source>
</reference>
<gene>
    <name evidence="5" type="ORF">GCM10009639_67010</name>
</gene>
<proteinExistence type="predicted"/>
<dbReference type="Gene3D" id="3.40.50.1360">
    <property type="match status" value="1"/>
</dbReference>
<evidence type="ECO:0000259" key="4">
    <source>
        <dbReference type="PROSITE" id="PS51000"/>
    </source>
</evidence>
<dbReference type="Pfam" id="PF00455">
    <property type="entry name" value="DeoRC"/>
    <property type="match status" value="1"/>
</dbReference>
<evidence type="ECO:0000256" key="1">
    <source>
        <dbReference type="ARBA" id="ARBA00023015"/>
    </source>
</evidence>
<dbReference type="InterPro" id="IPR037171">
    <property type="entry name" value="NagB/RpiA_transferase-like"/>
</dbReference>
<dbReference type="Pfam" id="PF08220">
    <property type="entry name" value="HTH_DeoR"/>
    <property type="match status" value="1"/>
</dbReference>
<keyword evidence="3" id="KW-0804">Transcription</keyword>
<name>A0ABN1YHV2_9ACTN</name>
<dbReference type="EMBL" id="BAAAKJ010000461">
    <property type="protein sequence ID" value="GAA1413601.1"/>
    <property type="molecule type" value="Genomic_DNA"/>
</dbReference>
<dbReference type="PROSITE" id="PS51000">
    <property type="entry name" value="HTH_DEOR_2"/>
    <property type="match status" value="1"/>
</dbReference>
<keyword evidence="1" id="KW-0805">Transcription regulation</keyword>
<dbReference type="InterPro" id="IPR050313">
    <property type="entry name" value="Carb_Metab_HTH_regulators"/>
</dbReference>
<accession>A0ABN1YHV2</accession>
<evidence type="ECO:0000256" key="3">
    <source>
        <dbReference type="ARBA" id="ARBA00023163"/>
    </source>
</evidence>
<dbReference type="InterPro" id="IPR018356">
    <property type="entry name" value="Tscrpt_reg_HTH_DeoR_CS"/>
</dbReference>
<dbReference type="SUPFAM" id="SSF46785">
    <property type="entry name" value="Winged helix' DNA-binding domain"/>
    <property type="match status" value="1"/>
</dbReference>
<dbReference type="PANTHER" id="PTHR30363:SF44">
    <property type="entry name" value="AGA OPERON TRANSCRIPTIONAL REPRESSOR-RELATED"/>
    <property type="match status" value="1"/>
</dbReference>
<dbReference type="PROSITE" id="PS00894">
    <property type="entry name" value="HTH_DEOR_1"/>
    <property type="match status" value="1"/>
</dbReference>
<protein>
    <submittedName>
        <fullName evidence="5">DeoR/GlpR family DNA-binding transcription regulator</fullName>
    </submittedName>
</protein>
<dbReference type="Gene3D" id="1.10.10.10">
    <property type="entry name" value="Winged helix-like DNA-binding domain superfamily/Winged helix DNA-binding domain"/>
    <property type="match status" value="1"/>
</dbReference>
<dbReference type="Proteomes" id="UP001499863">
    <property type="component" value="Unassembled WGS sequence"/>
</dbReference>
<dbReference type="PRINTS" id="PR00037">
    <property type="entry name" value="HTHLACR"/>
</dbReference>
<keyword evidence="2 5" id="KW-0238">DNA-binding</keyword>
<dbReference type="GO" id="GO:0003677">
    <property type="term" value="F:DNA binding"/>
    <property type="evidence" value="ECO:0007669"/>
    <property type="project" value="UniProtKB-KW"/>
</dbReference>
<organism evidence="5 6">
    <name type="scientific">Kitasatospora putterlickiae</name>
    <dbReference type="NCBI Taxonomy" id="221725"/>
    <lineage>
        <taxon>Bacteria</taxon>
        <taxon>Bacillati</taxon>
        <taxon>Actinomycetota</taxon>
        <taxon>Actinomycetes</taxon>
        <taxon>Kitasatosporales</taxon>
        <taxon>Streptomycetaceae</taxon>
        <taxon>Kitasatospora</taxon>
    </lineage>
</organism>
<dbReference type="PANTHER" id="PTHR30363">
    <property type="entry name" value="HTH-TYPE TRANSCRIPTIONAL REGULATOR SRLR-RELATED"/>
    <property type="match status" value="1"/>
</dbReference>
<dbReference type="InterPro" id="IPR001034">
    <property type="entry name" value="DeoR_HTH"/>
</dbReference>
<feature type="domain" description="HTH deoR-type" evidence="4">
    <location>
        <begin position="8"/>
        <end position="63"/>
    </location>
</feature>
<evidence type="ECO:0000313" key="5">
    <source>
        <dbReference type="EMBL" id="GAA1413601.1"/>
    </source>
</evidence>
<dbReference type="InterPro" id="IPR036390">
    <property type="entry name" value="WH_DNA-bd_sf"/>
</dbReference>